<name>A0A9D1E2B1_9BACT</name>
<feature type="compositionally biased region" description="Gly residues" evidence="5">
    <location>
        <begin position="22"/>
        <end position="31"/>
    </location>
</feature>
<dbReference type="InterPro" id="IPR030878">
    <property type="entry name" value="Ribosomal_uL15"/>
</dbReference>
<sequence length="148" mass="16093">MKLHNLQPAEGSRKNVKRVGRGEGSGHGGQSTRGMNGAKSRSGYRHKIGFEGGQMPIQRRLPKFGFKNPTRVEYKAVNLSTLQTLSEKRNITVIDFDTLVSAGLVSKNDKVKILGNGELTAKLEVTADAFSKTAKEKIEALEGKAIVL</sequence>
<dbReference type="HAMAP" id="MF_01341">
    <property type="entry name" value="Ribosomal_uL15"/>
    <property type="match status" value="1"/>
</dbReference>
<dbReference type="Gene3D" id="3.100.10.10">
    <property type="match status" value="1"/>
</dbReference>
<evidence type="ECO:0000256" key="2">
    <source>
        <dbReference type="ARBA" id="ARBA00022980"/>
    </source>
</evidence>
<dbReference type="NCBIfam" id="TIGR01071">
    <property type="entry name" value="rplO_bact"/>
    <property type="match status" value="1"/>
</dbReference>
<comment type="function">
    <text evidence="4">Binds to the 23S rRNA.</text>
</comment>
<feature type="domain" description="Large ribosomal subunit protein uL15/eL18" evidence="6">
    <location>
        <begin position="77"/>
        <end position="145"/>
    </location>
</feature>
<dbReference type="InterPro" id="IPR005749">
    <property type="entry name" value="Ribosomal_uL15_bac-type"/>
</dbReference>
<dbReference type="GO" id="GO:0022625">
    <property type="term" value="C:cytosolic large ribosomal subunit"/>
    <property type="evidence" value="ECO:0007669"/>
    <property type="project" value="TreeGrafter"/>
</dbReference>
<proteinExistence type="inferred from homology"/>
<feature type="region of interest" description="Disordered" evidence="5">
    <location>
        <begin position="1"/>
        <end position="52"/>
    </location>
</feature>
<reference evidence="7" key="2">
    <citation type="journal article" date="2021" name="PeerJ">
        <title>Extensive microbial diversity within the chicken gut microbiome revealed by metagenomics and culture.</title>
        <authorList>
            <person name="Gilroy R."/>
            <person name="Ravi A."/>
            <person name="Getino M."/>
            <person name="Pursley I."/>
            <person name="Horton D.L."/>
            <person name="Alikhan N.F."/>
            <person name="Baker D."/>
            <person name="Gharbi K."/>
            <person name="Hall N."/>
            <person name="Watson M."/>
            <person name="Adriaenssens E.M."/>
            <person name="Foster-Nyarko E."/>
            <person name="Jarju S."/>
            <person name="Secka A."/>
            <person name="Antonio M."/>
            <person name="Oren A."/>
            <person name="Chaudhuri R.R."/>
            <person name="La Ragione R."/>
            <person name="Hildebrand F."/>
            <person name="Pallen M.J."/>
        </authorList>
    </citation>
    <scope>NUCLEOTIDE SEQUENCE</scope>
    <source>
        <strain evidence="7">ChiHjej13B12-12457</strain>
    </source>
</reference>
<evidence type="ECO:0000313" key="8">
    <source>
        <dbReference type="Proteomes" id="UP000886744"/>
    </source>
</evidence>
<evidence type="ECO:0000256" key="5">
    <source>
        <dbReference type="SAM" id="MobiDB-lite"/>
    </source>
</evidence>
<dbReference type="InterPro" id="IPR021131">
    <property type="entry name" value="Ribosomal_uL15/eL18"/>
</dbReference>
<dbReference type="AlphaFoldDB" id="A0A9D1E2B1"/>
<dbReference type="PANTHER" id="PTHR12934">
    <property type="entry name" value="50S RIBOSOMAL PROTEIN L15"/>
    <property type="match status" value="1"/>
</dbReference>
<evidence type="ECO:0000259" key="6">
    <source>
        <dbReference type="Pfam" id="PF00828"/>
    </source>
</evidence>
<evidence type="ECO:0000256" key="4">
    <source>
        <dbReference type="HAMAP-Rule" id="MF_01341"/>
    </source>
</evidence>
<comment type="caution">
    <text evidence="7">The sequence shown here is derived from an EMBL/GenBank/DDBJ whole genome shotgun (WGS) entry which is preliminary data.</text>
</comment>
<dbReference type="InterPro" id="IPR036227">
    <property type="entry name" value="Ribosomal_uL15/eL18_sf"/>
</dbReference>
<dbReference type="GO" id="GO:0019843">
    <property type="term" value="F:rRNA binding"/>
    <property type="evidence" value="ECO:0007669"/>
    <property type="project" value="UniProtKB-UniRule"/>
</dbReference>
<keyword evidence="4" id="KW-0694">RNA-binding</keyword>
<dbReference type="SUPFAM" id="SSF52080">
    <property type="entry name" value="Ribosomal proteins L15p and L18e"/>
    <property type="match status" value="1"/>
</dbReference>
<evidence type="ECO:0000313" key="7">
    <source>
        <dbReference type="EMBL" id="HIR63425.1"/>
    </source>
</evidence>
<evidence type="ECO:0000256" key="1">
    <source>
        <dbReference type="ARBA" id="ARBA00007320"/>
    </source>
</evidence>
<accession>A0A9D1E2B1</accession>
<protein>
    <recommendedName>
        <fullName evidence="4">Large ribosomal subunit protein uL15</fullName>
    </recommendedName>
</protein>
<gene>
    <name evidence="4 7" type="primary">rplO</name>
    <name evidence="7" type="ORF">IAC94_07900</name>
</gene>
<dbReference type="PANTHER" id="PTHR12934:SF11">
    <property type="entry name" value="LARGE RIBOSOMAL SUBUNIT PROTEIN UL15M"/>
    <property type="match status" value="1"/>
</dbReference>
<evidence type="ECO:0000256" key="3">
    <source>
        <dbReference type="ARBA" id="ARBA00023274"/>
    </source>
</evidence>
<dbReference type="GO" id="GO:0006412">
    <property type="term" value="P:translation"/>
    <property type="evidence" value="ECO:0007669"/>
    <property type="project" value="UniProtKB-UniRule"/>
</dbReference>
<keyword evidence="2 4" id="KW-0689">Ribosomal protein</keyword>
<organism evidence="7 8">
    <name type="scientific">Candidatus Coprenecus avistercoris</name>
    <dbReference type="NCBI Taxonomy" id="2840730"/>
    <lineage>
        <taxon>Bacteria</taxon>
        <taxon>Pseudomonadati</taxon>
        <taxon>Bacteroidota</taxon>
        <taxon>Bacteroidia</taxon>
        <taxon>Bacteroidales</taxon>
        <taxon>Rikenellaceae</taxon>
        <taxon>Rikenellaceae incertae sedis</taxon>
        <taxon>Candidatus Coprenecus</taxon>
    </lineage>
</organism>
<dbReference type="Pfam" id="PF00828">
    <property type="entry name" value="Ribosomal_L27A"/>
    <property type="match status" value="1"/>
</dbReference>
<keyword evidence="3 4" id="KW-0687">Ribonucleoprotein</keyword>
<comment type="similarity">
    <text evidence="1 4">Belongs to the universal ribosomal protein uL15 family.</text>
</comment>
<dbReference type="EMBL" id="DVHI01000096">
    <property type="protein sequence ID" value="HIR63425.1"/>
    <property type="molecule type" value="Genomic_DNA"/>
</dbReference>
<reference evidence="7" key="1">
    <citation type="submission" date="2020-10" db="EMBL/GenBank/DDBJ databases">
        <authorList>
            <person name="Gilroy R."/>
        </authorList>
    </citation>
    <scope>NUCLEOTIDE SEQUENCE</scope>
    <source>
        <strain evidence="7">ChiHjej13B12-12457</strain>
    </source>
</reference>
<comment type="subunit">
    <text evidence="4">Part of the 50S ribosomal subunit.</text>
</comment>
<dbReference type="Proteomes" id="UP000886744">
    <property type="component" value="Unassembled WGS sequence"/>
</dbReference>
<dbReference type="GO" id="GO:0003735">
    <property type="term" value="F:structural constituent of ribosome"/>
    <property type="evidence" value="ECO:0007669"/>
    <property type="project" value="InterPro"/>
</dbReference>
<keyword evidence="4" id="KW-0699">rRNA-binding</keyword>